<dbReference type="Pfam" id="PF13500">
    <property type="entry name" value="AAA_26"/>
    <property type="match status" value="1"/>
</dbReference>
<dbReference type="InterPro" id="IPR027417">
    <property type="entry name" value="P-loop_NTPase"/>
</dbReference>
<dbReference type="Gene3D" id="3.40.50.150">
    <property type="entry name" value="Vaccinia Virus protein VP39"/>
    <property type="match status" value="1"/>
</dbReference>
<name>A0A7H1NSE3_9PROT</name>
<evidence type="ECO:0000313" key="5">
    <source>
        <dbReference type="Proteomes" id="UP000516349"/>
    </source>
</evidence>
<dbReference type="PANTHER" id="PTHR43210">
    <property type="entry name" value="DETHIOBIOTIN SYNTHETASE"/>
    <property type="match status" value="1"/>
</dbReference>
<feature type="active site" evidence="2">
    <location>
        <position position="291"/>
    </location>
</feature>
<comment type="caution">
    <text evidence="2">Lacks conserved residue(s) required for the propagation of feature annotation.</text>
</comment>
<keyword evidence="2" id="KW-0963">Cytoplasm</keyword>
<comment type="similarity">
    <text evidence="2">Belongs to the dethiobiotin synthetase family.</text>
</comment>
<organism evidence="4 5">
    <name type="scientific">Entomobacter blattae</name>
    <dbReference type="NCBI Taxonomy" id="2762277"/>
    <lineage>
        <taxon>Bacteria</taxon>
        <taxon>Pseudomonadati</taxon>
        <taxon>Pseudomonadota</taxon>
        <taxon>Alphaproteobacteria</taxon>
        <taxon>Acetobacterales</taxon>
        <taxon>Acetobacteraceae</taxon>
        <taxon>Entomobacter</taxon>
    </lineage>
</organism>
<dbReference type="HAMAP" id="MF_00336">
    <property type="entry name" value="BioD"/>
    <property type="match status" value="1"/>
</dbReference>
<evidence type="ECO:0000313" key="4">
    <source>
        <dbReference type="EMBL" id="QNT78703.1"/>
    </source>
</evidence>
<evidence type="ECO:0000256" key="1">
    <source>
        <dbReference type="ARBA" id="ARBA00022756"/>
    </source>
</evidence>
<dbReference type="SUPFAM" id="SSF53335">
    <property type="entry name" value="S-adenosyl-L-methionine-dependent methyltransferases"/>
    <property type="match status" value="1"/>
</dbReference>
<dbReference type="GO" id="GO:0009102">
    <property type="term" value="P:biotin biosynthetic process"/>
    <property type="evidence" value="ECO:0007669"/>
    <property type="project" value="UniProtKB-UniRule"/>
</dbReference>
<dbReference type="GO" id="GO:0000287">
    <property type="term" value="F:magnesium ion binding"/>
    <property type="evidence" value="ECO:0007669"/>
    <property type="project" value="UniProtKB-UniRule"/>
</dbReference>
<comment type="function">
    <text evidence="2">Catalyzes a mechanistically unusual reaction, the ATP-dependent insertion of CO2 between the N7 and N8 nitrogen atoms of 7,8-diaminopelargonic acid (DAPA, also called 7,8-diammoniononanoate) to form a ureido ring.</text>
</comment>
<sequence>MVFNEHKRKIQSHFSHAHHYEKYALVQKTVAQRLMGHILNRYTMLGLPPPKRILEIGCGSGFLTQLLKINFPDSFCISVDLSEEMILRARENHNGSQIAFAVMDGENLALSGSFDLVCSSLCMQWFVSRKAALERLYEYLAPGGLFMASTLAAGTFEEWRESCNQMGVACAVPFYPSIDQLNAERPRSGHGLWSSETLIEPVDNAWAFLQALKAIGAHTAPAGYRAVSSSSLRRVMYYFDQHYSYLSYAVAYGWFRKAPCQGVFVTGTDTAIGKTVVSAALVQAWQALYWKPFQTGVAEEKPDHAIITSLVRRKDGKLPKILPSLLVLSAALSPFEAMLREQKSYSFEDFHLTPSCKADDVLVIEGAGGVMVPLTAHTLLRDAILKIGLPVILVVRSGLGTLNHTLLSVESLKNVGIAIAGIVMNGKPQPHNRKAIEERTGVPIIAELDWLEEGITPQTILAMSQALPAFNVLVQ</sequence>
<keyword evidence="5" id="KW-1185">Reference proteome</keyword>
<dbReference type="EMBL" id="CP060244">
    <property type="protein sequence ID" value="QNT78703.1"/>
    <property type="molecule type" value="Genomic_DNA"/>
</dbReference>
<comment type="cofactor">
    <cofactor evidence="2">
        <name>Mg(2+)</name>
        <dbReference type="ChEBI" id="CHEBI:18420"/>
    </cofactor>
</comment>
<dbReference type="NCBIfam" id="TIGR00347">
    <property type="entry name" value="bioD"/>
    <property type="match status" value="1"/>
</dbReference>
<dbReference type="CDD" id="cd02440">
    <property type="entry name" value="AdoMet_MTases"/>
    <property type="match status" value="1"/>
</dbReference>
<comment type="subunit">
    <text evidence="2">Homodimer.</text>
</comment>
<proteinExistence type="inferred from homology"/>
<dbReference type="SUPFAM" id="SSF52540">
    <property type="entry name" value="P-loop containing nucleoside triphosphate hydrolases"/>
    <property type="match status" value="1"/>
</dbReference>
<dbReference type="InterPro" id="IPR041698">
    <property type="entry name" value="Methyltransf_25"/>
</dbReference>
<keyword evidence="2" id="KW-0479">Metal-binding</keyword>
<keyword evidence="2 4" id="KW-0436">Ligase</keyword>
<comment type="subcellular location">
    <subcellularLocation>
        <location evidence="2">Cytoplasm</location>
    </subcellularLocation>
</comment>
<dbReference type="GO" id="GO:0005829">
    <property type="term" value="C:cytosol"/>
    <property type="evidence" value="ECO:0007669"/>
    <property type="project" value="TreeGrafter"/>
</dbReference>
<comment type="catalytic activity">
    <reaction evidence="2">
        <text>(7R,8S)-7,8-diammoniononanoate + CO2 + ATP = (4R,5S)-dethiobiotin + ADP + phosphate + 3 H(+)</text>
        <dbReference type="Rhea" id="RHEA:15805"/>
        <dbReference type="ChEBI" id="CHEBI:15378"/>
        <dbReference type="ChEBI" id="CHEBI:16526"/>
        <dbReference type="ChEBI" id="CHEBI:30616"/>
        <dbReference type="ChEBI" id="CHEBI:43474"/>
        <dbReference type="ChEBI" id="CHEBI:149469"/>
        <dbReference type="ChEBI" id="CHEBI:149473"/>
        <dbReference type="ChEBI" id="CHEBI:456216"/>
        <dbReference type="EC" id="6.3.3.3"/>
    </reaction>
</comment>
<dbReference type="CDD" id="cd03109">
    <property type="entry name" value="DTBS"/>
    <property type="match status" value="1"/>
</dbReference>
<dbReference type="InterPro" id="IPR004472">
    <property type="entry name" value="DTB_synth_BioD"/>
</dbReference>
<evidence type="ECO:0000256" key="2">
    <source>
        <dbReference type="HAMAP-Rule" id="MF_00336"/>
    </source>
</evidence>
<keyword evidence="2" id="KW-0460">Magnesium</keyword>
<feature type="binding site" evidence="2">
    <location>
        <position position="295"/>
    </location>
    <ligand>
        <name>substrate</name>
    </ligand>
</feature>
<keyword evidence="2" id="KW-0067">ATP-binding</keyword>
<dbReference type="KEGG" id="ebla:JGUZn3_14800"/>
<evidence type="ECO:0000259" key="3">
    <source>
        <dbReference type="Pfam" id="PF13649"/>
    </source>
</evidence>
<dbReference type="InterPro" id="IPR029063">
    <property type="entry name" value="SAM-dependent_MTases_sf"/>
</dbReference>
<feature type="domain" description="Methyltransferase" evidence="3">
    <location>
        <begin position="53"/>
        <end position="144"/>
    </location>
</feature>
<protein>
    <recommendedName>
        <fullName evidence="2">ATP-dependent dethiobiotin synthetase BioD</fullName>
        <ecNumber evidence="2">6.3.3.3</ecNumber>
    </recommendedName>
    <alternativeName>
        <fullName evidence="2">DTB synthetase</fullName>
        <shortName evidence="2">DTBS</shortName>
    </alternativeName>
    <alternativeName>
        <fullName evidence="2">Dethiobiotin synthase</fullName>
    </alternativeName>
</protein>
<dbReference type="EC" id="6.3.3.3" evidence="2"/>
<dbReference type="UniPathway" id="UPA00078">
    <property type="reaction ID" value="UER00161"/>
</dbReference>
<dbReference type="Gene3D" id="3.40.50.300">
    <property type="entry name" value="P-loop containing nucleotide triphosphate hydrolases"/>
    <property type="match status" value="1"/>
</dbReference>
<keyword evidence="2" id="KW-0547">Nucleotide-binding</keyword>
<comment type="pathway">
    <text evidence="2">Cofactor biosynthesis; biotin biosynthesis; biotin from 7,8-diaminononanoate: step 1/2.</text>
</comment>
<dbReference type="GO" id="GO:0004141">
    <property type="term" value="F:dethiobiotin synthase activity"/>
    <property type="evidence" value="ECO:0007669"/>
    <property type="project" value="UniProtKB-UniRule"/>
</dbReference>
<dbReference type="Pfam" id="PF13649">
    <property type="entry name" value="Methyltransf_25"/>
    <property type="match status" value="1"/>
</dbReference>
<feature type="binding site" evidence="2">
    <location>
        <position position="365"/>
    </location>
    <ligand>
        <name>Mg(2+)</name>
        <dbReference type="ChEBI" id="CHEBI:18420"/>
    </ligand>
</feature>
<feature type="binding site" evidence="2">
    <location>
        <begin position="365"/>
        <end position="368"/>
    </location>
    <ligand>
        <name>ATP</name>
        <dbReference type="ChEBI" id="CHEBI:30616"/>
    </ligand>
</feature>
<feature type="binding site" evidence="2">
    <location>
        <position position="275"/>
    </location>
    <ligand>
        <name>Mg(2+)</name>
        <dbReference type="ChEBI" id="CHEBI:18420"/>
    </ligand>
</feature>
<dbReference type="AlphaFoldDB" id="A0A7H1NSE3"/>
<keyword evidence="1 2" id="KW-0093">Biotin biosynthesis</keyword>
<dbReference type="Proteomes" id="UP000516349">
    <property type="component" value="Chromosome"/>
</dbReference>
<gene>
    <name evidence="4" type="primary">bioD_2</name>
    <name evidence="2" type="synonym">bioD</name>
    <name evidence="4" type="ORF">JGUZn3_14800</name>
</gene>
<dbReference type="GO" id="GO:0005524">
    <property type="term" value="F:ATP binding"/>
    <property type="evidence" value="ECO:0007669"/>
    <property type="project" value="UniProtKB-UniRule"/>
</dbReference>
<dbReference type="RefSeq" id="WP_203412943.1">
    <property type="nucleotide sequence ID" value="NZ_CP060244.1"/>
</dbReference>
<reference evidence="4 5" key="1">
    <citation type="submission" date="2020-08" db="EMBL/GenBank/DDBJ databases">
        <title>Complete genome sequence of Entomobacter blattae G55GP.</title>
        <authorList>
            <person name="Poehlein A."/>
            <person name="Guzman J."/>
            <person name="Daniel R."/>
            <person name="Vilcinskas A."/>
        </authorList>
    </citation>
    <scope>NUCLEOTIDE SEQUENCE [LARGE SCALE GENOMIC DNA]</scope>
    <source>
        <strain evidence="4 5">G55GP</strain>
    </source>
</reference>
<dbReference type="PANTHER" id="PTHR43210:SF5">
    <property type="entry name" value="DETHIOBIOTIN SYNTHETASE"/>
    <property type="match status" value="1"/>
</dbReference>
<accession>A0A7H1NSE3</accession>